<dbReference type="AlphaFoldDB" id="A0A7J6LSF3"/>
<dbReference type="Proteomes" id="UP000591131">
    <property type="component" value="Unassembled WGS sequence"/>
</dbReference>
<proteinExistence type="predicted"/>
<accession>A0A7J6LSF3</accession>
<name>A0A7J6LSF3_PERCH</name>
<keyword evidence="2" id="KW-1185">Reference proteome</keyword>
<evidence type="ECO:0000313" key="1">
    <source>
        <dbReference type="EMBL" id="KAF4662218.1"/>
    </source>
</evidence>
<sequence>LFIYSRLLLNYTSMATGCSTESVRVLAFMLATMWLMVFHLMGCDNDCSSDIGTYEPSRDGITYRVMIDYAGDEFFNADLTFSQFELARSARCMELLHPAARVKQRFVRIGRPTVISSWKLVDIEHGPRGA</sequence>
<dbReference type="EMBL" id="JAAPAO010000353">
    <property type="protein sequence ID" value="KAF4662218.1"/>
    <property type="molecule type" value="Genomic_DNA"/>
</dbReference>
<comment type="caution">
    <text evidence="1">The sequence shown here is derived from an EMBL/GenBank/DDBJ whole genome shotgun (WGS) entry which is preliminary data.</text>
</comment>
<reference evidence="1 2" key="1">
    <citation type="submission" date="2020-04" db="EMBL/GenBank/DDBJ databases">
        <title>Perkinsus chesapeaki whole genome sequence.</title>
        <authorList>
            <person name="Bogema D.R."/>
        </authorList>
    </citation>
    <scope>NUCLEOTIDE SEQUENCE [LARGE SCALE GENOMIC DNA]</scope>
    <source>
        <strain evidence="1">ATCC PRA-425</strain>
    </source>
</reference>
<gene>
    <name evidence="1" type="ORF">FOL47_006365</name>
</gene>
<evidence type="ECO:0000313" key="2">
    <source>
        <dbReference type="Proteomes" id="UP000591131"/>
    </source>
</evidence>
<feature type="non-terminal residue" evidence="1">
    <location>
        <position position="130"/>
    </location>
</feature>
<protein>
    <submittedName>
        <fullName evidence="1">Uncharacterized protein</fullName>
    </submittedName>
</protein>
<organism evidence="1 2">
    <name type="scientific">Perkinsus chesapeaki</name>
    <name type="common">Clam parasite</name>
    <name type="synonym">Perkinsus andrewsi</name>
    <dbReference type="NCBI Taxonomy" id="330153"/>
    <lineage>
        <taxon>Eukaryota</taxon>
        <taxon>Sar</taxon>
        <taxon>Alveolata</taxon>
        <taxon>Perkinsozoa</taxon>
        <taxon>Perkinsea</taxon>
        <taxon>Perkinsida</taxon>
        <taxon>Perkinsidae</taxon>
        <taxon>Perkinsus</taxon>
    </lineage>
</organism>